<proteinExistence type="predicted"/>
<dbReference type="InterPro" id="IPR036865">
    <property type="entry name" value="CRAL-TRIO_dom_sf"/>
</dbReference>
<dbReference type="GeneID" id="77725166"/>
<feature type="region of interest" description="Disordered" evidence="1">
    <location>
        <begin position="534"/>
        <end position="553"/>
    </location>
</feature>
<sequence length="726" mass="80088">MPIATSDRSPLSRLRAHQQEYLEYLPLTERVQADLKEDVDTLRAQEGWDVGTSRGVDDWVDDTGAMWRALRRHRYDPDKALAGLLSTLTHRLSRSLHAAPPSSNPYSTSALFHILPLPNFATRKGQPVVLITLREVRRDAQGGLGEMKEWTWWALEMVRRVLKGWWVVGAFPDGHEPHRDLKRSVEGRGYGGEGCVLVIDAEGAGYRNLEVELLPTLLSVGHNHFPGVFDSVHVVNAGWTHRSMWTVVKRILPKSALEKVNFLDTKEALESVFYLDRLPQCYGGSDTWTFSPENNPMFEYCSKPSANSSTLIVPTPTLPTISPPAPALPLPSSRSASTTSLADVYYTAQNTPASSRPSTRPSSRRGSLSGLTGTNALNDLRMTSTALHRARSTGNSERGDGVSAKEGQRRPYARRPSTVRPVSPGMSPLQRIKSLSDFHLYLSPSRLANLDLLSDSDSEASTPRAGNKRPLLPAVVDPEATISRAKSIADRRTRPPLRLLGVAAGGDEAGESVRSYSDQLSLHHAHILRGYQRSPTTLAGDTRQADAAAGKGQGYEAPDVAALADAGNRPGEDYPSEVHRVSAYSRTSNPWFGYPALRLSTSGVVPLYPRNRKRDLVKTLLFLFMLRLQSFRDRAERWLGLHHLGAIPWSRRGSISSEKTGPDEGLKRQAMAKRDKGVMGGWRAKGEWVWMFICLVLFRGGWSRVLGWIPLDALGMGGVRDVLGLG</sequence>
<dbReference type="InterPro" id="IPR001251">
    <property type="entry name" value="CRAL-TRIO_dom"/>
</dbReference>
<feature type="compositionally biased region" description="Low complexity" evidence="1">
    <location>
        <begin position="354"/>
        <end position="374"/>
    </location>
</feature>
<feature type="compositionally biased region" description="Polar residues" evidence="1">
    <location>
        <begin position="375"/>
        <end position="396"/>
    </location>
</feature>
<dbReference type="RefSeq" id="XP_052942923.1">
    <property type="nucleotide sequence ID" value="XM_053085965.1"/>
</dbReference>
<evidence type="ECO:0000259" key="2">
    <source>
        <dbReference type="PROSITE" id="PS50191"/>
    </source>
</evidence>
<dbReference type="EMBL" id="JAKWFO010000011">
    <property type="protein sequence ID" value="KAI9633146.1"/>
    <property type="molecule type" value="Genomic_DNA"/>
</dbReference>
<dbReference type="Proteomes" id="UP001164286">
    <property type="component" value="Unassembled WGS sequence"/>
</dbReference>
<evidence type="ECO:0000313" key="4">
    <source>
        <dbReference type="Proteomes" id="UP001164286"/>
    </source>
</evidence>
<reference evidence="3" key="1">
    <citation type="journal article" date="2022" name="G3 (Bethesda)">
        <title>High quality genome of the basidiomycete yeast Dioszegia hungarica PDD-24b-2 isolated from cloud water.</title>
        <authorList>
            <person name="Jarrige D."/>
            <person name="Haridas S."/>
            <person name="Bleykasten-Grosshans C."/>
            <person name="Joly M."/>
            <person name="Nadalig T."/>
            <person name="Sancelme M."/>
            <person name="Vuilleumier S."/>
            <person name="Grigoriev I.V."/>
            <person name="Amato P."/>
            <person name="Bringel F."/>
        </authorList>
    </citation>
    <scope>NUCLEOTIDE SEQUENCE</scope>
    <source>
        <strain evidence="3">PDD-24b-2</strain>
    </source>
</reference>
<dbReference type="PANTHER" id="PTHR46590">
    <property type="entry name" value="PHOSPHATIDYLINOSITOL TRANSFER PROTEIN CSR1-RELATED"/>
    <property type="match status" value="1"/>
</dbReference>
<organism evidence="3 4">
    <name type="scientific">Dioszegia hungarica</name>
    <dbReference type="NCBI Taxonomy" id="4972"/>
    <lineage>
        <taxon>Eukaryota</taxon>
        <taxon>Fungi</taxon>
        <taxon>Dikarya</taxon>
        <taxon>Basidiomycota</taxon>
        <taxon>Agaricomycotina</taxon>
        <taxon>Tremellomycetes</taxon>
        <taxon>Tremellales</taxon>
        <taxon>Bulleribasidiaceae</taxon>
        <taxon>Dioszegia</taxon>
    </lineage>
</organism>
<gene>
    <name evidence="3" type="ORF">MKK02DRAFT_18520</name>
</gene>
<feature type="domain" description="CRAL-TRIO" evidence="2">
    <location>
        <begin position="99"/>
        <end position="290"/>
    </location>
</feature>
<dbReference type="Gene3D" id="3.40.525.10">
    <property type="entry name" value="CRAL-TRIO lipid binding domain"/>
    <property type="match status" value="1"/>
</dbReference>
<dbReference type="AlphaFoldDB" id="A0AA38H588"/>
<dbReference type="PANTHER" id="PTHR46590:SF4">
    <property type="entry name" value="CRAL-TRIO DOMAIN-CONTAINING PROTEIN"/>
    <property type="match status" value="1"/>
</dbReference>
<dbReference type="CDD" id="cd00170">
    <property type="entry name" value="SEC14"/>
    <property type="match status" value="1"/>
</dbReference>
<evidence type="ECO:0000256" key="1">
    <source>
        <dbReference type="SAM" id="MobiDB-lite"/>
    </source>
</evidence>
<evidence type="ECO:0000313" key="3">
    <source>
        <dbReference type="EMBL" id="KAI9633146.1"/>
    </source>
</evidence>
<dbReference type="SUPFAM" id="SSF52087">
    <property type="entry name" value="CRAL/TRIO domain"/>
    <property type="match status" value="1"/>
</dbReference>
<protein>
    <recommendedName>
        <fullName evidence="2">CRAL-TRIO domain-containing protein</fullName>
    </recommendedName>
</protein>
<keyword evidence="4" id="KW-1185">Reference proteome</keyword>
<dbReference type="PROSITE" id="PS50191">
    <property type="entry name" value="CRAL_TRIO"/>
    <property type="match status" value="1"/>
</dbReference>
<dbReference type="InterPro" id="IPR052432">
    <property type="entry name" value="PITP/CRAL-TRIO"/>
</dbReference>
<comment type="caution">
    <text evidence="3">The sequence shown here is derived from an EMBL/GenBank/DDBJ whole genome shotgun (WGS) entry which is preliminary data.</text>
</comment>
<feature type="region of interest" description="Disordered" evidence="1">
    <location>
        <begin position="348"/>
        <end position="428"/>
    </location>
</feature>
<accession>A0AA38H588</accession>
<dbReference type="Pfam" id="PF00650">
    <property type="entry name" value="CRAL_TRIO"/>
    <property type="match status" value="1"/>
</dbReference>
<name>A0AA38H588_9TREE</name>